<dbReference type="Proteomes" id="UP000054359">
    <property type="component" value="Unassembled WGS sequence"/>
</dbReference>
<dbReference type="EMBL" id="KK113242">
    <property type="protein sequence ID" value="KFM59667.1"/>
    <property type="molecule type" value="Genomic_DNA"/>
</dbReference>
<dbReference type="SUPFAM" id="SSF53474">
    <property type="entry name" value="alpha/beta-Hydrolases"/>
    <property type="match status" value="1"/>
</dbReference>
<dbReference type="OMA" id="MCNHGRA"/>
<dbReference type="InterPro" id="IPR013818">
    <property type="entry name" value="Lipase"/>
</dbReference>
<dbReference type="InterPro" id="IPR000734">
    <property type="entry name" value="TAG_lipase"/>
</dbReference>
<dbReference type="PRINTS" id="PR00823">
    <property type="entry name" value="PANCLIPASE"/>
</dbReference>
<evidence type="ECO:0000313" key="9">
    <source>
        <dbReference type="Proteomes" id="UP000054359"/>
    </source>
</evidence>
<dbReference type="GO" id="GO:0005615">
    <property type="term" value="C:extracellular space"/>
    <property type="evidence" value="ECO:0007669"/>
    <property type="project" value="TreeGrafter"/>
</dbReference>
<keyword evidence="4" id="KW-1015">Disulfide bond</keyword>
<dbReference type="InterPro" id="IPR029058">
    <property type="entry name" value="AB_hydrolase_fold"/>
</dbReference>
<name>A0A087T3H8_STEMI</name>
<dbReference type="GO" id="GO:0004806">
    <property type="term" value="F:triacylglycerol lipase activity"/>
    <property type="evidence" value="ECO:0007669"/>
    <property type="project" value="InterPro"/>
</dbReference>
<comment type="subcellular location">
    <subcellularLocation>
        <location evidence="1">Secreted</location>
    </subcellularLocation>
</comment>
<dbReference type="PRINTS" id="PR00821">
    <property type="entry name" value="TAGLIPASE"/>
</dbReference>
<evidence type="ECO:0000313" key="8">
    <source>
        <dbReference type="EMBL" id="KFM59667.1"/>
    </source>
</evidence>
<dbReference type="Gene3D" id="3.40.50.1820">
    <property type="entry name" value="alpha/beta hydrolase"/>
    <property type="match status" value="1"/>
</dbReference>
<keyword evidence="3" id="KW-0964">Secreted</keyword>
<dbReference type="Pfam" id="PF00151">
    <property type="entry name" value="Lipase"/>
    <property type="match status" value="1"/>
</dbReference>
<dbReference type="AlphaFoldDB" id="A0A087T3H8"/>
<feature type="domain" description="Lipase" evidence="7">
    <location>
        <begin position="32"/>
        <end position="365"/>
    </location>
</feature>
<feature type="non-terminal residue" evidence="8">
    <location>
        <position position="365"/>
    </location>
</feature>
<feature type="signal peptide" evidence="6">
    <location>
        <begin position="1"/>
        <end position="19"/>
    </location>
</feature>
<dbReference type="PANTHER" id="PTHR11610">
    <property type="entry name" value="LIPASE"/>
    <property type="match status" value="1"/>
</dbReference>
<evidence type="ECO:0000256" key="1">
    <source>
        <dbReference type="ARBA" id="ARBA00004613"/>
    </source>
</evidence>
<evidence type="ECO:0000256" key="5">
    <source>
        <dbReference type="RuleBase" id="RU004262"/>
    </source>
</evidence>
<comment type="similarity">
    <text evidence="2 5">Belongs to the AB hydrolase superfamily. Lipase family.</text>
</comment>
<dbReference type="GO" id="GO:0016042">
    <property type="term" value="P:lipid catabolic process"/>
    <property type="evidence" value="ECO:0007669"/>
    <property type="project" value="TreeGrafter"/>
</dbReference>
<keyword evidence="9" id="KW-1185">Reference proteome</keyword>
<evidence type="ECO:0000256" key="3">
    <source>
        <dbReference type="ARBA" id="ARBA00022525"/>
    </source>
</evidence>
<dbReference type="PANTHER" id="PTHR11610:SF185">
    <property type="entry name" value="LD47264P"/>
    <property type="match status" value="1"/>
</dbReference>
<dbReference type="STRING" id="407821.A0A087T3H8"/>
<sequence>MAYLIYLTLAALLVYLTSGDFDVISHLTRNKCITDLGCFNAGPPFFDLIERPLSLLPDDRESISTKFLLYTRSNHDTPRNFSNMDFSTDDLHLSTFNPNARTKFIVPGYISRTSEQWKMPLKDALLFAEDCNVFLVDWSEGDGPLYEQAVANTRVVGAELAVLIQTLQKNLGIQPESIHIIGHSLGSHIAGYAGKRLKRLGRITAIDPAGPYFTSVDPIVRLDRADALLVDAIHTNAASTRFQGFGLTESIGHFDFFPNGGHLQPGCQDMGHAIFSFITKHPTFDEVGLSDLQCNHRRAIELFKSSITGNCELMGVLCDSWDSFNSGKCGTCSDGAFCLPMGLHLEHFSRYVDPKRSLTFYLNTT</sequence>
<dbReference type="InterPro" id="IPR033906">
    <property type="entry name" value="Lipase_N"/>
</dbReference>
<dbReference type="OrthoDB" id="199913at2759"/>
<accession>A0A087T3H8</accession>
<feature type="chain" id="PRO_5001829270" evidence="6">
    <location>
        <begin position="20"/>
        <end position="365"/>
    </location>
</feature>
<gene>
    <name evidence="8" type="ORF">X975_13326</name>
</gene>
<evidence type="ECO:0000256" key="4">
    <source>
        <dbReference type="ARBA" id="ARBA00023157"/>
    </source>
</evidence>
<evidence type="ECO:0000256" key="6">
    <source>
        <dbReference type="SAM" id="SignalP"/>
    </source>
</evidence>
<dbReference type="ESTHER" id="9arac-a0a087t3h8">
    <property type="family name" value="Pancreatic_lipase"/>
</dbReference>
<keyword evidence="6" id="KW-0732">Signal</keyword>
<evidence type="ECO:0000259" key="7">
    <source>
        <dbReference type="Pfam" id="PF00151"/>
    </source>
</evidence>
<evidence type="ECO:0000256" key="2">
    <source>
        <dbReference type="ARBA" id="ARBA00010701"/>
    </source>
</evidence>
<organism evidence="8 9">
    <name type="scientific">Stegodyphus mimosarum</name>
    <name type="common">African social velvet spider</name>
    <dbReference type="NCBI Taxonomy" id="407821"/>
    <lineage>
        <taxon>Eukaryota</taxon>
        <taxon>Metazoa</taxon>
        <taxon>Ecdysozoa</taxon>
        <taxon>Arthropoda</taxon>
        <taxon>Chelicerata</taxon>
        <taxon>Arachnida</taxon>
        <taxon>Araneae</taxon>
        <taxon>Araneomorphae</taxon>
        <taxon>Entelegynae</taxon>
        <taxon>Eresoidea</taxon>
        <taxon>Eresidae</taxon>
        <taxon>Stegodyphus</taxon>
    </lineage>
</organism>
<reference evidence="8 9" key="1">
    <citation type="submission" date="2013-11" db="EMBL/GenBank/DDBJ databases">
        <title>Genome sequencing of Stegodyphus mimosarum.</title>
        <authorList>
            <person name="Bechsgaard J."/>
        </authorList>
    </citation>
    <scope>NUCLEOTIDE SEQUENCE [LARGE SCALE GENOMIC DNA]</scope>
</reference>
<protein>
    <submittedName>
        <fullName evidence="8">Pancreatic triacylglycerol lipase</fullName>
    </submittedName>
</protein>
<proteinExistence type="inferred from homology"/>
<dbReference type="InterPro" id="IPR002331">
    <property type="entry name" value="Lipase_panc"/>
</dbReference>
<dbReference type="CDD" id="cd00707">
    <property type="entry name" value="Pancreat_lipase_like"/>
    <property type="match status" value="1"/>
</dbReference>